<sequence length="1150" mass="130538">MSAINVSTTSSSGGSNLSMDLFETVDQFIVIQDKKSFLSNNSPPLQKNSHPTTTTSTNSNNGSNLSSNGLPENHISSSKSYSSSTLDVLNSLIDFESPSSFYKSKPSSLENLDQQQQQQQQQQPNSTTFEDLSILEHPKRDHSIEKIKKLDNQDIDKTNILDNNTDDIDSLIMDIDNLVVDLGDIENDLRNSRKDLRSLMLPRNVGSLLEEAVKSGDDSSLYSVQTLPNKRSIPFTKPSISSMIFTKDQQQDDQPQHQQQKEENEIKDELDFELEKDYTLKEIENLIKISTLNINQHLEQQNQLQKQKKKLEKQKLKEQLQKEKESTIITPPLPSMPNLESHRPLQESNSSDSLQSSTSPRLQGNNNNNSNYTPTTTTTSPNSNSCTAKWTYGAARKSLTQSGSGSPSPTLSPTSLSPPGSPVIQTTTRQHIWRKSQSTSHHPRSSTDPSSLNTFDRKSIINLEPINPNNNNINDMDKSTKHRSTFPGSLDEIKNQNDGSHIISPPVLTRSTITTKFRGHLAPLLTFDSNTMEYSIMDPKKQKIDLENQTKINRLKELLKNYRNKIISLINKISKVNEDLQRVKNGYILKFEKRNKFYLADHQFHLSTLYREYYSVKILSIDLNQQLGKERMEFLKSKLIHIGSLITVLKNYNQDKSQNIIVYSSFFLKTNELLNPNISILSKIRKLKLLSIKEKLLKSNYKVFMENNYYNSTIEKRARKLFDIISRGKLHKEFKHYYPWDENHEIQMELSTLLWDSRFKEGKQIHHLINIISDDCTGPKNIKAIDIEIFIEKFCEKLIETYNLNAPPPLPSGTVVINNTLKSSNALLSSSNTIVPPPSHISTQPLQSPHQITLENIEAISSLPTPPSTMPHAISVSGNNVITQVEISPQDLVSSTSSTTQIYHLLSQLFKRIFYPEIYHLMKIIISKETGGVTLKYDYDLVDKINQCHNLDLQDLNLMPTDFPSLSVDQLKHHFQGPISTLNELNFHVVPIDLVYTIQQTLSSIYNTCIGILNNKEQISNPPPPKSPIKKSSKSFHIKNDGSRLKTGSFIGKDQYLSFEQTSDEESIEKPHKPQQQQNHHHIERKPPVSLSADDLFPLLIYVLMNSDVIGFSKCIVTIIEQFSSELELNGEFGWCSVSFQAAISHLNQL</sequence>
<feature type="compositionally biased region" description="Basic and acidic residues" evidence="2">
    <location>
        <begin position="313"/>
        <end position="326"/>
    </location>
</feature>
<organism evidence="4 5">
    <name type="scientific">Tieghemostelium lacteum</name>
    <name type="common">Slime mold</name>
    <name type="synonym">Dictyostelium lacteum</name>
    <dbReference type="NCBI Taxonomy" id="361077"/>
    <lineage>
        <taxon>Eukaryota</taxon>
        <taxon>Amoebozoa</taxon>
        <taxon>Evosea</taxon>
        <taxon>Eumycetozoa</taxon>
        <taxon>Dictyostelia</taxon>
        <taxon>Dictyosteliales</taxon>
        <taxon>Raperosteliaceae</taxon>
        <taxon>Tieghemostelium</taxon>
    </lineage>
</organism>
<feature type="compositionally biased region" description="Low complexity" evidence="2">
    <location>
        <begin position="398"/>
        <end position="418"/>
    </location>
</feature>
<dbReference type="STRING" id="361077.A0A151Z341"/>
<dbReference type="Proteomes" id="UP000076078">
    <property type="component" value="Unassembled WGS sequence"/>
</dbReference>
<dbReference type="EMBL" id="LODT01000051">
    <property type="protein sequence ID" value="KYQ88365.1"/>
    <property type="molecule type" value="Genomic_DNA"/>
</dbReference>
<dbReference type="FunCoup" id="A0A151Z341">
    <property type="interactions" value="738"/>
</dbReference>
<reference evidence="4 5" key="1">
    <citation type="submission" date="2015-12" db="EMBL/GenBank/DDBJ databases">
        <title>Dictyostelia acquired genes for synthesis and detection of signals that induce cell-type specialization by lateral gene transfer from prokaryotes.</title>
        <authorList>
            <person name="Gloeckner G."/>
            <person name="Schaap P."/>
        </authorList>
    </citation>
    <scope>NUCLEOTIDE SEQUENCE [LARGE SCALE GENOMIC DNA]</scope>
    <source>
        <strain evidence="4 5">TK</strain>
    </source>
</reference>
<feature type="compositionally biased region" description="Low complexity" evidence="2">
    <location>
        <begin position="103"/>
        <end position="123"/>
    </location>
</feature>
<keyword evidence="1" id="KW-0175">Coiled coil</keyword>
<feature type="compositionally biased region" description="Polar residues" evidence="2">
    <location>
        <begin position="39"/>
        <end position="51"/>
    </location>
</feature>
<dbReference type="AlphaFoldDB" id="A0A151Z341"/>
<dbReference type="Gene3D" id="1.20.1050.80">
    <property type="entry name" value="VPS9 domain"/>
    <property type="match status" value="1"/>
</dbReference>
<dbReference type="PROSITE" id="PS51205">
    <property type="entry name" value="VPS9"/>
    <property type="match status" value="1"/>
</dbReference>
<evidence type="ECO:0000256" key="2">
    <source>
        <dbReference type="SAM" id="MobiDB-lite"/>
    </source>
</evidence>
<gene>
    <name evidence="4" type="ORF">DLAC_11063</name>
</gene>
<feature type="region of interest" description="Disordered" evidence="2">
    <location>
        <begin position="397"/>
        <end position="485"/>
    </location>
</feature>
<dbReference type="PANTHER" id="PTHR45733">
    <property type="entry name" value="FORMIN-J"/>
    <property type="match status" value="1"/>
</dbReference>
<dbReference type="OrthoDB" id="21085at2759"/>
<dbReference type="OMA" id="DSRFMEG"/>
<feature type="compositionally biased region" description="Basic residues" evidence="2">
    <location>
        <begin position="1028"/>
        <end position="1037"/>
    </location>
</feature>
<feature type="domain" description="VPS9" evidence="3">
    <location>
        <begin position="935"/>
        <end position="1150"/>
    </location>
</feature>
<dbReference type="SUPFAM" id="SSF109993">
    <property type="entry name" value="VPS9 domain"/>
    <property type="match status" value="1"/>
</dbReference>
<dbReference type="Pfam" id="PF02204">
    <property type="entry name" value="VPS9"/>
    <property type="match status" value="1"/>
</dbReference>
<feature type="region of interest" description="Disordered" evidence="2">
    <location>
        <begin position="247"/>
        <end position="266"/>
    </location>
</feature>
<evidence type="ECO:0000259" key="3">
    <source>
        <dbReference type="PROSITE" id="PS51205"/>
    </source>
</evidence>
<evidence type="ECO:0000313" key="5">
    <source>
        <dbReference type="Proteomes" id="UP000076078"/>
    </source>
</evidence>
<name>A0A151Z341_TIELA</name>
<feature type="compositionally biased region" description="Low complexity" evidence="2">
    <location>
        <begin position="460"/>
        <end position="474"/>
    </location>
</feature>
<protein>
    <recommendedName>
        <fullName evidence="3">VPS9 domain-containing protein</fullName>
    </recommendedName>
</protein>
<feature type="region of interest" description="Disordered" evidence="2">
    <location>
        <begin position="1062"/>
        <end position="1087"/>
    </location>
</feature>
<feature type="region of interest" description="Disordered" evidence="2">
    <location>
        <begin position="39"/>
        <end position="80"/>
    </location>
</feature>
<evidence type="ECO:0000313" key="4">
    <source>
        <dbReference type="EMBL" id="KYQ88365.1"/>
    </source>
</evidence>
<feature type="compositionally biased region" description="Low complexity" evidence="2">
    <location>
        <begin position="348"/>
        <end position="385"/>
    </location>
</feature>
<dbReference type="InParanoid" id="A0A151Z341"/>
<dbReference type="InterPro" id="IPR003123">
    <property type="entry name" value="VPS9"/>
</dbReference>
<proteinExistence type="predicted"/>
<evidence type="ECO:0000256" key="1">
    <source>
        <dbReference type="SAM" id="Coils"/>
    </source>
</evidence>
<feature type="region of interest" description="Disordered" evidence="2">
    <location>
        <begin position="1017"/>
        <end position="1047"/>
    </location>
</feature>
<feature type="region of interest" description="Disordered" evidence="2">
    <location>
        <begin position="305"/>
        <end position="385"/>
    </location>
</feature>
<feature type="region of interest" description="Disordered" evidence="2">
    <location>
        <begin position="103"/>
        <end position="128"/>
    </location>
</feature>
<accession>A0A151Z341</accession>
<feature type="coiled-coil region" evidence="1">
    <location>
        <begin position="552"/>
        <end position="579"/>
    </location>
</feature>
<feature type="compositionally biased region" description="Low complexity" evidence="2">
    <location>
        <begin position="52"/>
        <end position="80"/>
    </location>
</feature>
<dbReference type="InterPro" id="IPR037191">
    <property type="entry name" value="VPS9_dom_sf"/>
</dbReference>
<keyword evidence="5" id="KW-1185">Reference proteome</keyword>
<comment type="caution">
    <text evidence="4">The sequence shown here is derived from an EMBL/GenBank/DDBJ whole genome shotgun (WGS) entry which is preliminary data.</text>
</comment>
<feature type="compositionally biased region" description="Polar residues" evidence="2">
    <location>
        <begin position="423"/>
        <end position="454"/>
    </location>
</feature>
<dbReference type="InterPro" id="IPR051144">
    <property type="entry name" value="Formin_homology_domain"/>
</dbReference>